<dbReference type="RefSeq" id="WP_341673702.1">
    <property type="nucleotide sequence ID" value="NZ_JBBYHV010000002.1"/>
</dbReference>
<dbReference type="PANTHER" id="PTHR35005">
    <property type="entry name" value="3-DEHYDRO-SCYLLO-INOSOSE HYDROLASE"/>
    <property type="match status" value="1"/>
</dbReference>
<dbReference type="SUPFAM" id="SSF102215">
    <property type="entry name" value="Creatininase"/>
    <property type="match status" value="1"/>
</dbReference>
<comment type="caution">
    <text evidence="7">The sequence shown here is derived from an EMBL/GenBank/DDBJ whole genome shotgun (WGS) entry which is preliminary data.</text>
</comment>
<dbReference type="Proteomes" id="UP001497045">
    <property type="component" value="Unassembled WGS sequence"/>
</dbReference>
<accession>A0ABU9IFX7</accession>
<evidence type="ECO:0000256" key="5">
    <source>
        <dbReference type="ARBA" id="ARBA00024029"/>
    </source>
</evidence>
<dbReference type="EMBL" id="JBBYHV010000002">
    <property type="protein sequence ID" value="MEL1251140.1"/>
    <property type="molecule type" value="Genomic_DNA"/>
</dbReference>
<comment type="similarity">
    <text evidence="5">Belongs to the creatininase superfamily.</text>
</comment>
<keyword evidence="3" id="KW-0378">Hydrolase</keyword>
<sequence>MKKPASLRLLLSVAVLSLVTVSSAGITPANAQDQTATADQSSSEAVPEMRTRIMTALTGWEVSEYLERNDVIFVPVGPVEQNGGAPVDVEYVIPLAYAQELAERADGLVLPHLTYFYPGGTTTSPATVYVSTSESLPYLKAITRSLIRQGFRRIIFLTSHGPSGNTMLPLVRETFDEYHVPVLWMDTGMVREHIPGEGPPRFGDGPPNARNLVTYGAYELVGRLEDMPVGLSQPEHPIERDPSNLSRYVPPFNGTPAGSFYSDPVLHGGFVRPVTEEEREEWGTEGAEYIRSLVDSFDVNGMLEELRRRDEYTRVLEERYGDLLPRFDR</sequence>
<keyword evidence="2" id="KW-0479">Metal-binding</keyword>
<evidence type="ECO:0000313" key="8">
    <source>
        <dbReference type="Proteomes" id="UP001497045"/>
    </source>
</evidence>
<dbReference type="InterPro" id="IPR024087">
    <property type="entry name" value="Creatininase-like_sf"/>
</dbReference>
<evidence type="ECO:0000256" key="6">
    <source>
        <dbReference type="SAM" id="SignalP"/>
    </source>
</evidence>
<evidence type="ECO:0000256" key="3">
    <source>
        <dbReference type="ARBA" id="ARBA00022801"/>
    </source>
</evidence>
<keyword evidence="8" id="KW-1185">Reference proteome</keyword>
<dbReference type="Gene3D" id="3.40.50.10310">
    <property type="entry name" value="Creatininase"/>
    <property type="match status" value="1"/>
</dbReference>
<feature type="chain" id="PRO_5045923518" evidence="6">
    <location>
        <begin position="25"/>
        <end position="329"/>
    </location>
</feature>
<feature type="signal peptide" evidence="6">
    <location>
        <begin position="1"/>
        <end position="24"/>
    </location>
</feature>
<evidence type="ECO:0000256" key="1">
    <source>
        <dbReference type="ARBA" id="ARBA00001947"/>
    </source>
</evidence>
<dbReference type="Pfam" id="PF02633">
    <property type="entry name" value="Creatininase"/>
    <property type="match status" value="1"/>
</dbReference>
<protein>
    <submittedName>
        <fullName evidence="7">Creatininase family protein</fullName>
    </submittedName>
</protein>
<keyword evidence="4" id="KW-0862">Zinc</keyword>
<dbReference type="PANTHER" id="PTHR35005:SF1">
    <property type="entry name" value="2-AMINO-5-FORMYLAMINO-6-RIBOSYLAMINOPYRIMIDIN-4(3H)-ONE 5'-MONOPHOSPHATE DEFORMYLASE"/>
    <property type="match status" value="1"/>
</dbReference>
<comment type="cofactor">
    <cofactor evidence="1">
        <name>Zn(2+)</name>
        <dbReference type="ChEBI" id="CHEBI:29105"/>
    </cofactor>
</comment>
<organism evidence="7 8">
    <name type="scientific">Aurantiacibacter gilvus</name>
    <dbReference type="NCBI Taxonomy" id="3139141"/>
    <lineage>
        <taxon>Bacteria</taxon>
        <taxon>Pseudomonadati</taxon>
        <taxon>Pseudomonadota</taxon>
        <taxon>Alphaproteobacteria</taxon>
        <taxon>Sphingomonadales</taxon>
        <taxon>Erythrobacteraceae</taxon>
        <taxon>Aurantiacibacter</taxon>
    </lineage>
</organism>
<keyword evidence="6" id="KW-0732">Signal</keyword>
<name>A0ABU9IFX7_9SPHN</name>
<proteinExistence type="inferred from homology"/>
<gene>
    <name evidence="7" type="ORF">AAEO60_10690</name>
</gene>
<dbReference type="InterPro" id="IPR003785">
    <property type="entry name" value="Creatininase/forma_Hydrolase"/>
</dbReference>
<evidence type="ECO:0000256" key="4">
    <source>
        <dbReference type="ARBA" id="ARBA00022833"/>
    </source>
</evidence>
<evidence type="ECO:0000256" key="2">
    <source>
        <dbReference type="ARBA" id="ARBA00022723"/>
    </source>
</evidence>
<evidence type="ECO:0000313" key="7">
    <source>
        <dbReference type="EMBL" id="MEL1251140.1"/>
    </source>
</evidence>
<reference evidence="7 8" key="1">
    <citation type="submission" date="2024-04" db="EMBL/GenBank/DDBJ databases">
        <title>Aurantiacibacter sp. DGU6 16S ribosomal RNA gene Genome sequencing and assembly.</title>
        <authorList>
            <person name="Park S."/>
        </authorList>
    </citation>
    <scope>NUCLEOTIDE SEQUENCE [LARGE SCALE GENOMIC DNA]</scope>
    <source>
        <strain evidence="7 8">DGU6</strain>
    </source>
</reference>